<comment type="caution">
    <text evidence="2">The sequence shown here is derived from an EMBL/GenBank/DDBJ whole genome shotgun (WGS) entry which is preliminary data.</text>
</comment>
<dbReference type="EMBL" id="JARBHB010000001">
    <property type="protein sequence ID" value="KAJ8898239.1"/>
    <property type="molecule type" value="Genomic_DNA"/>
</dbReference>
<feature type="region of interest" description="Disordered" evidence="1">
    <location>
        <begin position="102"/>
        <end position="123"/>
    </location>
</feature>
<organism evidence="2 3">
    <name type="scientific">Dryococelus australis</name>
    <dbReference type="NCBI Taxonomy" id="614101"/>
    <lineage>
        <taxon>Eukaryota</taxon>
        <taxon>Metazoa</taxon>
        <taxon>Ecdysozoa</taxon>
        <taxon>Arthropoda</taxon>
        <taxon>Hexapoda</taxon>
        <taxon>Insecta</taxon>
        <taxon>Pterygota</taxon>
        <taxon>Neoptera</taxon>
        <taxon>Polyneoptera</taxon>
        <taxon>Phasmatodea</taxon>
        <taxon>Verophasmatodea</taxon>
        <taxon>Anareolatae</taxon>
        <taxon>Phasmatidae</taxon>
        <taxon>Eurycanthinae</taxon>
        <taxon>Dryococelus</taxon>
    </lineage>
</organism>
<name>A0ABQ9IPT4_9NEOP</name>
<reference evidence="2 3" key="1">
    <citation type="submission" date="2023-02" db="EMBL/GenBank/DDBJ databases">
        <title>LHISI_Scaffold_Assembly.</title>
        <authorList>
            <person name="Stuart O.P."/>
            <person name="Cleave R."/>
            <person name="Magrath M.J.L."/>
            <person name="Mikheyev A.S."/>
        </authorList>
    </citation>
    <scope>NUCLEOTIDE SEQUENCE [LARGE SCALE GENOMIC DNA]</scope>
    <source>
        <strain evidence="2">Daus_M_001</strain>
        <tissue evidence="2">Leg muscle</tissue>
    </source>
</reference>
<evidence type="ECO:0000313" key="3">
    <source>
        <dbReference type="Proteomes" id="UP001159363"/>
    </source>
</evidence>
<dbReference type="Proteomes" id="UP001159363">
    <property type="component" value="Chromosome 1"/>
</dbReference>
<keyword evidence="3" id="KW-1185">Reference proteome</keyword>
<evidence type="ECO:0000313" key="2">
    <source>
        <dbReference type="EMBL" id="KAJ8898239.1"/>
    </source>
</evidence>
<feature type="compositionally biased region" description="Basic and acidic residues" evidence="1">
    <location>
        <begin position="102"/>
        <end position="114"/>
    </location>
</feature>
<evidence type="ECO:0000256" key="1">
    <source>
        <dbReference type="SAM" id="MobiDB-lite"/>
    </source>
</evidence>
<gene>
    <name evidence="2" type="ORF">PR048_003599</name>
</gene>
<sequence length="555" mass="61756">MPFVVEMTHLLQNWLANSRKTTQANTADFLRRNRTEVPESYILPGYTGTRAHCEWRTEVFRSTSENGFYLDGDEMDRGVRLNPIQNCSGSLSFEVWSDARTKGHEKQEITEKTRRPTASFGTIPTCENPVTQPGGWTRFTLVGGEQANRSTNRSRHALFERATLRNFFPYVVTNFTGRMSLTVPVKIHYLPKSNWAPDHNVCLVVVTPLESRRATSYGYNSSHPIWPALYECLQDIHGDSSPFLLQPFYELSNGFWPRLTSPHPAIQFVPKMFYWVEVGALGGPVQLANIVVGSLTKINNAATTTGNLANGVTSSGPTLALSGTNHISMFINAAVHVCVCVCGRRCVEGGEAMFRNFDDLIVPDDQVRRRGISPEAQQTWVTSSLNVRARLTVLPCSLSARGGVVVRLPASCLREPVSIPCGVAPEFSQLGIVPGDAAGRRRCSILASLTLIGSQHLAVKSRPNLFTHSDARLKTTLKFLCRKFNRSRDDELDTLGNIWPLAFYARACICLLRDVKSTDPGARLRLHGKIITLPRIYGHAVLWPPAAERFNLFPE</sequence>
<accession>A0ABQ9IPT4</accession>
<proteinExistence type="predicted"/>
<protein>
    <submittedName>
        <fullName evidence="2">Uncharacterized protein</fullName>
    </submittedName>
</protein>